<dbReference type="EMBL" id="JWIN03000029">
    <property type="protein sequence ID" value="KAB1256608.1"/>
    <property type="molecule type" value="Genomic_DNA"/>
</dbReference>
<reference evidence="1 2" key="1">
    <citation type="journal article" date="2019" name="Mol. Ecol. Resour.">
        <title>Improving Illumina assemblies with Hi-C and long reads: an example with the North African dromedary.</title>
        <authorList>
            <person name="Elbers J.P."/>
            <person name="Rogers M.F."/>
            <person name="Perelman P.L."/>
            <person name="Proskuryakova A.A."/>
            <person name="Serdyukova N.A."/>
            <person name="Johnson W.E."/>
            <person name="Horin P."/>
            <person name="Corander J."/>
            <person name="Murphy D."/>
            <person name="Burger P.A."/>
        </authorList>
    </citation>
    <scope>NUCLEOTIDE SEQUENCE [LARGE SCALE GENOMIC DNA]</scope>
    <source>
        <strain evidence="1">Drom800</strain>
        <tissue evidence="1">Blood</tissue>
    </source>
</reference>
<name>A0A5N4CCH8_CAMDR</name>
<accession>A0A5N4CCH8</accession>
<dbReference type="Proteomes" id="UP000299084">
    <property type="component" value="Unassembled WGS sequence"/>
</dbReference>
<dbReference type="AlphaFoldDB" id="A0A5N4CCH8"/>
<sequence>MDKILFCYLLPSMIQLSGVIQTSDNNPQSFKVKMNGVRDSVQLLNSKGDVEFQIAYKWPLVLLQDLYGM</sequence>
<evidence type="ECO:0000313" key="1">
    <source>
        <dbReference type="EMBL" id="KAB1256608.1"/>
    </source>
</evidence>
<proteinExistence type="predicted"/>
<keyword evidence="2" id="KW-1185">Reference proteome</keyword>
<evidence type="ECO:0000313" key="2">
    <source>
        <dbReference type="Proteomes" id="UP000299084"/>
    </source>
</evidence>
<comment type="caution">
    <text evidence="1">The sequence shown here is derived from an EMBL/GenBank/DDBJ whole genome shotgun (WGS) entry which is preliminary data.</text>
</comment>
<protein>
    <submittedName>
        <fullName evidence="1">Uncharacterized protein</fullName>
    </submittedName>
</protein>
<organism evidence="1 2">
    <name type="scientific">Camelus dromedarius</name>
    <name type="common">Dromedary</name>
    <name type="synonym">Arabian camel</name>
    <dbReference type="NCBI Taxonomy" id="9838"/>
    <lineage>
        <taxon>Eukaryota</taxon>
        <taxon>Metazoa</taxon>
        <taxon>Chordata</taxon>
        <taxon>Craniata</taxon>
        <taxon>Vertebrata</taxon>
        <taxon>Euteleostomi</taxon>
        <taxon>Mammalia</taxon>
        <taxon>Eutheria</taxon>
        <taxon>Laurasiatheria</taxon>
        <taxon>Artiodactyla</taxon>
        <taxon>Tylopoda</taxon>
        <taxon>Camelidae</taxon>
        <taxon>Camelus</taxon>
    </lineage>
</organism>
<gene>
    <name evidence="1" type="ORF">Cadr_000027431</name>
</gene>